<reference evidence="1 2" key="1">
    <citation type="submission" date="2018-12" db="EMBL/GenBank/DDBJ databases">
        <authorList>
            <consortium name="Pathogen Informatics"/>
        </authorList>
    </citation>
    <scope>NUCLEOTIDE SEQUENCE [LARGE SCALE GENOMIC DNA]</scope>
    <source>
        <strain evidence="1 2">NCTC8284</strain>
    </source>
</reference>
<accession>A0A3S5ES54</accession>
<protein>
    <submittedName>
        <fullName evidence="1">Uncharacterized protein</fullName>
    </submittedName>
</protein>
<dbReference type="KEGG" id="rpne:NCTC8284_01869"/>
<evidence type="ECO:0000313" key="2">
    <source>
        <dbReference type="Proteomes" id="UP000278733"/>
    </source>
</evidence>
<organism evidence="1 2">
    <name type="scientific">Rodentibacter pneumotropicus</name>
    <dbReference type="NCBI Taxonomy" id="758"/>
    <lineage>
        <taxon>Bacteria</taxon>
        <taxon>Pseudomonadati</taxon>
        <taxon>Pseudomonadota</taxon>
        <taxon>Gammaproteobacteria</taxon>
        <taxon>Pasteurellales</taxon>
        <taxon>Pasteurellaceae</taxon>
        <taxon>Rodentibacter</taxon>
    </lineage>
</organism>
<dbReference type="AlphaFoldDB" id="A0A3S5ES54"/>
<dbReference type="EMBL" id="LR134405">
    <property type="protein sequence ID" value="VEH66694.1"/>
    <property type="molecule type" value="Genomic_DNA"/>
</dbReference>
<evidence type="ECO:0000313" key="1">
    <source>
        <dbReference type="EMBL" id="VEH66694.1"/>
    </source>
</evidence>
<dbReference type="Proteomes" id="UP000278733">
    <property type="component" value="Chromosome"/>
</dbReference>
<sequence>MNSVKQEVGYEPKRKIEEMIEACDQAILDVLSGKTVTFNGRSVSRESLSEIRATRQALKEELAMLGKNEMGQRHRIKYANLNTRF</sequence>
<name>A0A3S5ES54_9PAST</name>
<proteinExistence type="predicted"/>
<gene>
    <name evidence="1" type="ORF">NCTC8284_01869</name>
</gene>